<dbReference type="SUPFAM" id="SSF46565">
    <property type="entry name" value="Chaperone J-domain"/>
    <property type="match status" value="1"/>
</dbReference>
<dbReference type="SMART" id="SM00271">
    <property type="entry name" value="DnaJ"/>
    <property type="match status" value="1"/>
</dbReference>
<dbReference type="CDD" id="cd06257">
    <property type="entry name" value="DnaJ"/>
    <property type="match status" value="1"/>
</dbReference>
<dbReference type="Proteomes" id="UP000316905">
    <property type="component" value="Unassembled WGS sequence"/>
</dbReference>
<dbReference type="OrthoDB" id="581986at2"/>
<name>A0A562QAK1_9PSED</name>
<evidence type="ECO:0000259" key="2">
    <source>
        <dbReference type="PROSITE" id="PS50076"/>
    </source>
</evidence>
<comment type="caution">
    <text evidence="3">The sequence shown here is derived from an EMBL/GenBank/DDBJ whole genome shotgun (WGS) entry which is preliminary data.</text>
</comment>
<dbReference type="InterPro" id="IPR036869">
    <property type="entry name" value="J_dom_sf"/>
</dbReference>
<accession>A0A562QAK1</accession>
<keyword evidence="4" id="KW-1185">Reference proteome</keyword>
<dbReference type="Gene3D" id="1.10.287.110">
    <property type="entry name" value="DnaJ domain"/>
    <property type="match status" value="1"/>
</dbReference>
<proteinExistence type="predicted"/>
<dbReference type="Pfam" id="PF00226">
    <property type="entry name" value="DnaJ"/>
    <property type="match status" value="1"/>
</dbReference>
<feature type="domain" description="J" evidence="2">
    <location>
        <begin position="143"/>
        <end position="196"/>
    </location>
</feature>
<dbReference type="AlphaFoldDB" id="A0A562QAK1"/>
<dbReference type="Pfam" id="PF12339">
    <property type="entry name" value="DNAJ_related"/>
    <property type="match status" value="1"/>
</dbReference>
<dbReference type="InterPro" id="IPR001623">
    <property type="entry name" value="DnaJ_domain"/>
</dbReference>
<organism evidence="3 4">
    <name type="scientific">Pseudomonas duriflava</name>
    <dbReference type="NCBI Taxonomy" id="459528"/>
    <lineage>
        <taxon>Bacteria</taxon>
        <taxon>Pseudomonadati</taxon>
        <taxon>Pseudomonadota</taxon>
        <taxon>Gammaproteobacteria</taxon>
        <taxon>Pseudomonadales</taxon>
        <taxon>Pseudomonadaceae</taxon>
        <taxon>Pseudomonas</taxon>
    </lineage>
</organism>
<sequence length="204" mass="23565">MTSSLSLPNESFIEHVYRLLRSAPAGLSEYDLIQRLRAEQSPYVPQVALLDKLVLFRTHFTVFNALYILRDRLWADASAHLEISPLRLQLQDYRRAQPGLVVADPLRSYYLDIDQLNSTTLEDVEALLESFWSRYHEGDEIKHALSLFDLDKSASYSEIRQRYRQLVSLHHPDRGGSTERLQSLNGAMEALKRHYARSGTLQSF</sequence>
<evidence type="ECO:0000256" key="1">
    <source>
        <dbReference type="ARBA" id="ARBA00023186"/>
    </source>
</evidence>
<dbReference type="EMBL" id="VLKY01000007">
    <property type="protein sequence ID" value="TWI53772.1"/>
    <property type="molecule type" value="Genomic_DNA"/>
</dbReference>
<dbReference type="InterPro" id="IPR021059">
    <property type="entry name" value="DnaJ-related_N"/>
</dbReference>
<gene>
    <name evidence="3" type="ORF">IQ22_02379</name>
</gene>
<protein>
    <submittedName>
        <fullName evidence="3">DnaJ-like protein</fullName>
    </submittedName>
</protein>
<dbReference type="PROSITE" id="PS50076">
    <property type="entry name" value="DNAJ_2"/>
    <property type="match status" value="1"/>
</dbReference>
<keyword evidence="1" id="KW-0143">Chaperone</keyword>
<reference evidence="3 4" key="1">
    <citation type="journal article" date="2015" name="Stand. Genomic Sci.">
        <title>Genomic Encyclopedia of Bacterial and Archaeal Type Strains, Phase III: the genomes of soil and plant-associated and newly described type strains.</title>
        <authorList>
            <person name="Whitman W.B."/>
            <person name="Woyke T."/>
            <person name="Klenk H.P."/>
            <person name="Zhou Y."/>
            <person name="Lilburn T.G."/>
            <person name="Beck B.J."/>
            <person name="De Vos P."/>
            <person name="Vandamme P."/>
            <person name="Eisen J.A."/>
            <person name="Garrity G."/>
            <person name="Hugenholtz P."/>
            <person name="Kyrpides N.C."/>
        </authorList>
    </citation>
    <scope>NUCLEOTIDE SEQUENCE [LARGE SCALE GENOMIC DNA]</scope>
    <source>
        <strain evidence="3 4">CGMCC 1.6858</strain>
    </source>
</reference>
<evidence type="ECO:0000313" key="3">
    <source>
        <dbReference type="EMBL" id="TWI53772.1"/>
    </source>
</evidence>
<evidence type="ECO:0000313" key="4">
    <source>
        <dbReference type="Proteomes" id="UP000316905"/>
    </source>
</evidence>
<dbReference type="RefSeq" id="WP_145141918.1">
    <property type="nucleotide sequence ID" value="NZ_VLKY01000007.1"/>
</dbReference>